<evidence type="ECO:0000256" key="2">
    <source>
        <dbReference type="ARBA" id="ARBA00016337"/>
    </source>
</evidence>
<keyword evidence="5 10" id="KW-0479">Metal-binding</keyword>
<dbReference type="OrthoDB" id="9778595at2"/>
<dbReference type="eggNOG" id="COG1477">
    <property type="taxonomic scope" value="Bacteria"/>
</dbReference>
<dbReference type="Pfam" id="PF02424">
    <property type="entry name" value="ApbE"/>
    <property type="match status" value="1"/>
</dbReference>
<keyword evidence="12" id="KW-0732">Signal</keyword>
<feature type="chain" id="PRO_5039753115" description="FAD:protein FMN transferase" evidence="12">
    <location>
        <begin position="20"/>
        <end position="333"/>
    </location>
</feature>
<evidence type="ECO:0000256" key="12">
    <source>
        <dbReference type="RuleBase" id="RU363002"/>
    </source>
</evidence>
<dbReference type="PIRSF" id="PIRSF006268">
    <property type="entry name" value="ApbE"/>
    <property type="match status" value="1"/>
</dbReference>
<dbReference type="SUPFAM" id="SSF143631">
    <property type="entry name" value="ApbE-like"/>
    <property type="match status" value="1"/>
</dbReference>
<evidence type="ECO:0000256" key="5">
    <source>
        <dbReference type="ARBA" id="ARBA00022723"/>
    </source>
</evidence>
<feature type="signal peptide" evidence="12">
    <location>
        <begin position="1"/>
        <end position="19"/>
    </location>
</feature>
<keyword evidence="12" id="KW-0997">Cell inner membrane</keyword>
<comment type="cofactor">
    <cofactor evidence="11">
        <name>Mg(2+)</name>
        <dbReference type="ChEBI" id="CHEBI:18420"/>
    </cofactor>
    <cofactor evidence="11">
        <name>Mn(2+)</name>
        <dbReference type="ChEBI" id="CHEBI:29035"/>
    </cofactor>
    <text evidence="11">Magnesium. Can also use manganese.</text>
</comment>
<dbReference type="GO" id="GO:0016740">
    <property type="term" value="F:transferase activity"/>
    <property type="evidence" value="ECO:0007669"/>
    <property type="project" value="UniProtKB-UniRule"/>
</dbReference>
<dbReference type="STRING" id="610130.Closa_0817"/>
<sequence length="333" mass="36384">MKKGWGVVLMAGMAALLLAGCGRGVEPVTQSGFMLNTFVTVTIYDKNDPGILSECLDLCRSYENMFSKTIEGSEVYKLNHRMAGETAVTLSPDVADLLSRGLYYSQISEGAFDITVEPLSSLWNFTSEHPAVPPAEKIEEARKKVDYRNLKLEGNTVTFLSPDTSLDFGAIAKGYIADRMKDFLLEKGVKSAIINLGGNVLCVGQKPEGKPFKIGLQKPYADRNETIETLDIKDMSVVSSGVYERHFVKDGVNYHHILNPRDGYPYENGLVSVTILSKLSADGDALSTTCFSLGLEKGMKLLESIDGVYGVFITEAGEVLYSQGAREFLASEP</sequence>
<name>D9R605_LACSW</name>
<evidence type="ECO:0000313" key="13">
    <source>
        <dbReference type="EMBL" id="ADL03439.1"/>
    </source>
</evidence>
<evidence type="ECO:0000256" key="10">
    <source>
        <dbReference type="PIRNR" id="PIRNR006268"/>
    </source>
</evidence>
<dbReference type="GO" id="GO:0046872">
    <property type="term" value="F:metal ion binding"/>
    <property type="evidence" value="ECO:0007669"/>
    <property type="project" value="UniProtKB-UniRule"/>
</dbReference>
<evidence type="ECO:0000256" key="7">
    <source>
        <dbReference type="ARBA" id="ARBA00022842"/>
    </source>
</evidence>
<dbReference type="PANTHER" id="PTHR30040:SF2">
    <property type="entry name" value="FAD:PROTEIN FMN TRANSFERASE"/>
    <property type="match status" value="1"/>
</dbReference>
<dbReference type="AlphaFoldDB" id="D9R605"/>
<feature type="binding site" evidence="11">
    <location>
        <position position="284"/>
    </location>
    <ligand>
        <name>Mg(2+)</name>
        <dbReference type="ChEBI" id="CHEBI:18420"/>
    </ligand>
</feature>
<evidence type="ECO:0000313" key="14">
    <source>
        <dbReference type="Proteomes" id="UP000001662"/>
    </source>
</evidence>
<evidence type="ECO:0000256" key="9">
    <source>
        <dbReference type="ARBA" id="ARBA00048540"/>
    </source>
</evidence>
<keyword evidence="3 10" id="KW-0285">Flavoprotein</keyword>
<comment type="catalytic activity">
    <reaction evidence="9 10 12">
        <text>L-threonyl-[protein] + FAD = FMN-L-threonyl-[protein] + AMP + H(+)</text>
        <dbReference type="Rhea" id="RHEA:36847"/>
        <dbReference type="Rhea" id="RHEA-COMP:11060"/>
        <dbReference type="Rhea" id="RHEA-COMP:11061"/>
        <dbReference type="ChEBI" id="CHEBI:15378"/>
        <dbReference type="ChEBI" id="CHEBI:30013"/>
        <dbReference type="ChEBI" id="CHEBI:57692"/>
        <dbReference type="ChEBI" id="CHEBI:74257"/>
        <dbReference type="ChEBI" id="CHEBI:456215"/>
        <dbReference type="EC" id="2.7.1.180"/>
    </reaction>
</comment>
<feature type="binding site" evidence="11">
    <location>
        <position position="288"/>
    </location>
    <ligand>
        <name>Mg(2+)</name>
        <dbReference type="ChEBI" id="CHEBI:18420"/>
    </ligand>
</feature>
<keyword evidence="4 10" id="KW-0808">Transferase</keyword>
<evidence type="ECO:0000256" key="1">
    <source>
        <dbReference type="ARBA" id="ARBA00011955"/>
    </source>
</evidence>
<comment type="subcellular location">
    <subcellularLocation>
        <location evidence="12">Cell inner membrane</location>
        <topology evidence="12">Lipid-anchor</topology>
        <orientation evidence="12">Periplasmic side</orientation>
    </subcellularLocation>
</comment>
<dbReference type="GO" id="GO:0005886">
    <property type="term" value="C:plasma membrane"/>
    <property type="evidence" value="ECO:0007669"/>
    <property type="project" value="UniProtKB-SubCell"/>
</dbReference>
<dbReference type="EC" id="2.7.1.180" evidence="1 10"/>
<dbReference type="EMBL" id="CP002109">
    <property type="protein sequence ID" value="ADL03439.1"/>
    <property type="molecule type" value="Genomic_DNA"/>
</dbReference>
<evidence type="ECO:0000256" key="8">
    <source>
        <dbReference type="ARBA" id="ARBA00031306"/>
    </source>
</evidence>
<organism evidence="13 14">
    <name type="scientific">Lacrimispora saccharolytica (strain ATCC 35040 / DSM 2544 / NRCC 2533 / WM1)</name>
    <name type="common">Clostridium saccharolyticum</name>
    <dbReference type="NCBI Taxonomy" id="610130"/>
    <lineage>
        <taxon>Bacteria</taxon>
        <taxon>Bacillati</taxon>
        <taxon>Bacillota</taxon>
        <taxon>Clostridia</taxon>
        <taxon>Lachnospirales</taxon>
        <taxon>Lachnospiraceae</taxon>
        <taxon>Lacrimispora</taxon>
    </lineage>
</organism>
<comment type="function">
    <text evidence="12">Flavin transferase that catalyzes the transfer of the FMN moiety of FAD and its covalent binding to the hydroxyl group of a threonine residue in a target flavoprotein.</text>
</comment>
<keyword evidence="14" id="KW-1185">Reference proteome</keyword>
<keyword evidence="12" id="KW-1003">Cell membrane</keyword>
<dbReference type="Proteomes" id="UP000001662">
    <property type="component" value="Chromosome"/>
</dbReference>
<evidence type="ECO:0000256" key="3">
    <source>
        <dbReference type="ARBA" id="ARBA00022630"/>
    </source>
</evidence>
<keyword evidence="12 13" id="KW-0449">Lipoprotein</keyword>
<keyword evidence="7 10" id="KW-0460">Magnesium</keyword>
<feature type="binding site" evidence="11">
    <location>
        <position position="170"/>
    </location>
    <ligand>
        <name>Mg(2+)</name>
        <dbReference type="ChEBI" id="CHEBI:18420"/>
    </ligand>
</feature>
<evidence type="ECO:0000256" key="6">
    <source>
        <dbReference type="ARBA" id="ARBA00022827"/>
    </source>
</evidence>
<evidence type="ECO:0000256" key="11">
    <source>
        <dbReference type="PIRSR" id="PIRSR006268-2"/>
    </source>
</evidence>
<keyword evidence="12" id="KW-0472">Membrane</keyword>
<keyword evidence="6 10" id="KW-0274">FAD</keyword>
<dbReference type="HOGENOM" id="CLU_044403_1_0_9"/>
<accession>D9R605</accession>
<dbReference type="InterPro" id="IPR024932">
    <property type="entry name" value="ApbE"/>
</dbReference>
<gene>
    <name evidence="13" type="ordered locus">Closa_0817</name>
</gene>
<protein>
    <recommendedName>
        <fullName evidence="2 10">FAD:protein FMN transferase</fullName>
        <ecNumber evidence="1 10">2.7.1.180</ecNumber>
    </recommendedName>
    <alternativeName>
        <fullName evidence="8 10">Flavin transferase</fullName>
    </alternativeName>
</protein>
<reference evidence="13" key="1">
    <citation type="submission" date="2010-07" db="EMBL/GenBank/DDBJ databases">
        <title>Complete sequence of Clostridium saccharolyticum WM1.</title>
        <authorList>
            <consortium name="US DOE Joint Genome Institute"/>
            <person name="Lucas S."/>
            <person name="Copeland A."/>
            <person name="Lapidus A."/>
            <person name="Cheng J.-F."/>
            <person name="Bruce D."/>
            <person name="Goodwin L."/>
            <person name="Pitluck S."/>
            <person name="Chertkov O."/>
            <person name="Detter J.C."/>
            <person name="Han C."/>
            <person name="Tapia R."/>
            <person name="Land M."/>
            <person name="Hauser L."/>
            <person name="Chang Y.-J."/>
            <person name="Jeffries C."/>
            <person name="Kyrpides N."/>
            <person name="Ivanova N."/>
            <person name="Mikhailova N."/>
            <person name="Mouttaki H."/>
            <person name="Lin L."/>
            <person name="Zhou J."/>
            <person name="Hemme C.L."/>
            <person name="Woyke T."/>
        </authorList>
    </citation>
    <scope>NUCLEOTIDE SEQUENCE [LARGE SCALE GENOMIC DNA]</scope>
    <source>
        <strain evidence="13">WM1</strain>
    </source>
</reference>
<dbReference type="PROSITE" id="PS51257">
    <property type="entry name" value="PROKAR_LIPOPROTEIN"/>
    <property type="match status" value="1"/>
</dbReference>
<dbReference type="InterPro" id="IPR003374">
    <property type="entry name" value="ApbE-like_sf"/>
</dbReference>
<proteinExistence type="inferred from homology"/>
<evidence type="ECO:0000256" key="4">
    <source>
        <dbReference type="ARBA" id="ARBA00022679"/>
    </source>
</evidence>
<dbReference type="PaxDb" id="610130-Closa_0817"/>
<dbReference type="PANTHER" id="PTHR30040">
    <property type="entry name" value="THIAMINE BIOSYNTHESIS LIPOPROTEIN APBE"/>
    <property type="match status" value="1"/>
</dbReference>
<comment type="similarity">
    <text evidence="10 12">Belongs to the ApbE family.</text>
</comment>
<dbReference type="KEGG" id="csh:Closa_0817"/>
<dbReference type="Gene3D" id="3.10.520.10">
    <property type="entry name" value="ApbE-like domains"/>
    <property type="match status" value="1"/>
</dbReference>